<comment type="caution">
    <text evidence="2">The sequence shown here is derived from an EMBL/GenBank/DDBJ whole genome shotgun (WGS) entry which is preliminary data.</text>
</comment>
<gene>
    <name evidence="2" type="ORF">Syun_001185</name>
</gene>
<evidence type="ECO:0000256" key="1">
    <source>
        <dbReference type="SAM" id="MobiDB-lite"/>
    </source>
</evidence>
<protein>
    <submittedName>
        <fullName evidence="2">Uncharacterized protein</fullName>
    </submittedName>
</protein>
<name>A0AAP0Q687_9MAGN</name>
<dbReference type="EMBL" id="JBBNAF010000001">
    <property type="protein sequence ID" value="KAK9169045.1"/>
    <property type="molecule type" value="Genomic_DNA"/>
</dbReference>
<feature type="region of interest" description="Disordered" evidence="1">
    <location>
        <begin position="1"/>
        <end position="30"/>
    </location>
</feature>
<feature type="region of interest" description="Disordered" evidence="1">
    <location>
        <begin position="46"/>
        <end position="81"/>
    </location>
</feature>
<reference evidence="2 3" key="1">
    <citation type="submission" date="2024-01" db="EMBL/GenBank/DDBJ databases">
        <title>Genome assemblies of Stephania.</title>
        <authorList>
            <person name="Yang L."/>
        </authorList>
    </citation>
    <scope>NUCLEOTIDE SEQUENCE [LARGE SCALE GENOMIC DNA]</scope>
    <source>
        <strain evidence="2">YNDBR</strain>
        <tissue evidence="2">Leaf</tissue>
    </source>
</reference>
<feature type="compositionally biased region" description="Acidic residues" evidence="1">
    <location>
        <begin position="48"/>
        <end position="58"/>
    </location>
</feature>
<sequence length="81" mass="8701">MGAITQPTNMKSGSPKTQKKPKQRHPPKRGLVMARMLAQIVGWFKEETGEEGLTSEEDGVSKGSSASTTAPHSAYNSDPET</sequence>
<accession>A0AAP0Q687</accession>
<feature type="compositionally biased region" description="Polar residues" evidence="1">
    <location>
        <begin position="1"/>
        <end position="14"/>
    </location>
</feature>
<keyword evidence="3" id="KW-1185">Reference proteome</keyword>
<dbReference type="AlphaFoldDB" id="A0AAP0Q687"/>
<organism evidence="2 3">
    <name type="scientific">Stephania yunnanensis</name>
    <dbReference type="NCBI Taxonomy" id="152371"/>
    <lineage>
        <taxon>Eukaryota</taxon>
        <taxon>Viridiplantae</taxon>
        <taxon>Streptophyta</taxon>
        <taxon>Embryophyta</taxon>
        <taxon>Tracheophyta</taxon>
        <taxon>Spermatophyta</taxon>
        <taxon>Magnoliopsida</taxon>
        <taxon>Ranunculales</taxon>
        <taxon>Menispermaceae</taxon>
        <taxon>Menispermoideae</taxon>
        <taxon>Cissampelideae</taxon>
        <taxon>Stephania</taxon>
    </lineage>
</organism>
<evidence type="ECO:0000313" key="3">
    <source>
        <dbReference type="Proteomes" id="UP001420932"/>
    </source>
</evidence>
<evidence type="ECO:0000313" key="2">
    <source>
        <dbReference type="EMBL" id="KAK9169045.1"/>
    </source>
</evidence>
<proteinExistence type="predicted"/>
<feature type="compositionally biased region" description="Basic residues" evidence="1">
    <location>
        <begin position="17"/>
        <end position="28"/>
    </location>
</feature>
<feature type="compositionally biased region" description="Polar residues" evidence="1">
    <location>
        <begin position="62"/>
        <end position="81"/>
    </location>
</feature>
<dbReference type="Proteomes" id="UP001420932">
    <property type="component" value="Unassembled WGS sequence"/>
</dbReference>